<dbReference type="RefSeq" id="WP_137065436.1">
    <property type="nucleotide sequence ID" value="NZ_CP040748.1"/>
</dbReference>
<evidence type="ECO:0000313" key="1">
    <source>
        <dbReference type="EMBL" id="TKI62167.1"/>
    </source>
</evidence>
<reference evidence="1 2" key="1">
    <citation type="submission" date="2019-04" db="EMBL/GenBank/DDBJ databases">
        <authorList>
            <person name="Dong K."/>
        </authorList>
    </citation>
    <scope>NUCLEOTIDE SEQUENCE [LARGE SCALE GENOMIC DNA]</scope>
    <source>
        <strain evidence="2">dk3543</strain>
    </source>
</reference>
<protein>
    <submittedName>
        <fullName evidence="1">Uncharacterized protein</fullName>
    </submittedName>
</protein>
<dbReference type="EMBL" id="SZPY01000002">
    <property type="protein sequence ID" value="TKI62167.1"/>
    <property type="molecule type" value="Genomic_DNA"/>
</dbReference>
<comment type="caution">
    <text evidence="1">The sequence shown here is derived from an EMBL/GenBank/DDBJ whole genome shotgun (WGS) entry which is preliminary data.</text>
</comment>
<name>A0A4U2YLQ9_9ACTN</name>
<evidence type="ECO:0000313" key="2">
    <source>
        <dbReference type="Proteomes" id="UP000307808"/>
    </source>
</evidence>
<dbReference type="Proteomes" id="UP000307808">
    <property type="component" value="Unassembled WGS sequence"/>
</dbReference>
<dbReference type="OrthoDB" id="3870258at2"/>
<keyword evidence="2" id="KW-1185">Reference proteome</keyword>
<gene>
    <name evidence="1" type="ORF">FC770_07045</name>
</gene>
<proteinExistence type="predicted"/>
<dbReference type="AlphaFoldDB" id="A0A4U2YLQ9"/>
<sequence length="72" mass="8151">MRFNVLAHRFGKATLLDEAGLIDPGFDTRVLGQMVSTLGRFRDDEIPVDAEEADELRRFFAAWATELVLDQP</sequence>
<organism evidence="1 2">
    <name type="scientific">Nocardioides jishulii</name>
    <dbReference type="NCBI Taxonomy" id="2575440"/>
    <lineage>
        <taxon>Bacteria</taxon>
        <taxon>Bacillati</taxon>
        <taxon>Actinomycetota</taxon>
        <taxon>Actinomycetes</taxon>
        <taxon>Propionibacteriales</taxon>
        <taxon>Nocardioidaceae</taxon>
        <taxon>Nocardioides</taxon>
    </lineage>
</organism>
<accession>A0A4U2YLQ9</accession>